<evidence type="ECO:0000313" key="2">
    <source>
        <dbReference type="Proteomes" id="UP000196331"/>
    </source>
</evidence>
<organism evidence="1 2">
    <name type="scientific">Halomonas citrativorans</name>
    <dbReference type="NCBI Taxonomy" id="2742612"/>
    <lineage>
        <taxon>Bacteria</taxon>
        <taxon>Pseudomonadati</taxon>
        <taxon>Pseudomonadota</taxon>
        <taxon>Gammaproteobacteria</taxon>
        <taxon>Oceanospirillales</taxon>
        <taxon>Halomonadaceae</taxon>
        <taxon>Halomonas</taxon>
    </lineage>
</organism>
<proteinExistence type="predicted"/>
<dbReference type="Proteomes" id="UP000196331">
    <property type="component" value="Unassembled WGS sequence"/>
</dbReference>
<gene>
    <name evidence="1" type="ORF">CZ787_10190</name>
</gene>
<accession>A0A1R4I130</accession>
<name>A0A1R4I130_9GAMM</name>
<dbReference type="EMBL" id="FUKM01000046">
    <property type="protein sequence ID" value="SJN13436.1"/>
    <property type="molecule type" value="Genomic_DNA"/>
</dbReference>
<evidence type="ECO:0000313" key="1">
    <source>
        <dbReference type="EMBL" id="SJN13436.1"/>
    </source>
</evidence>
<reference evidence="1 2" key="1">
    <citation type="submission" date="2017-02" db="EMBL/GenBank/DDBJ databases">
        <authorList>
            <person name="Dridi B."/>
        </authorList>
    </citation>
    <scope>NUCLEOTIDE SEQUENCE [LARGE SCALE GENOMIC DNA]</scope>
    <source>
        <strain evidence="1 2">JB380</strain>
    </source>
</reference>
<comment type="caution">
    <text evidence="1">The sequence shown here is derived from an EMBL/GenBank/DDBJ whole genome shotgun (WGS) entry which is preliminary data.</text>
</comment>
<dbReference type="AlphaFoldDB" id="A0A1R4I130"/>
<sequence length="51" mass="5793">MKSGFFKPGVETQLPKLQYQMLKTRVVKKRDEADKEKIGFIPLVVLSISGL</sequence>
<protein>
    <submittedName>
        <fullName evidence="1">Uncharacterized protein</fullName>
    </submittedName>
</protein>